<gene>
    <name evidence="3" type="ORF">C7477_1327</name>
</gene>
<comment type="caution">
    <text evidence="3">The sequence shown here is derived from an EMBL/GenBank/DDBJ whole genome shotgun (WGS) entry which is preliminary data.</text>
</comment>
<dbReference type="OrthoDB" id="9764000at2"/>
<dbReference type="PANTHER" id="PTHR35565:SF1">
    <property type="entry name" value="TYPE VI SECRETION SYSTEM CONTRACTILE SHEATH LARGE SUBUNIT"/>
    <property type="match status" value="1"/>
</dbReference>
<evidence type="ECO:0000313" key="4">
    <source>
        <dbReference type="Proteomes" id="UP000247454"/>
    </source>
</evidence>
<dbReference type="Proteomes" id="UP000247454">
    <property type="component" value="Unassembled WGS sequence"/>
</dbReference>
<organism evidence="3 4">
    <name type="scientific">Phyllobacterium leguminum</name>
    <dbReference type="NCBI Taxonomy" id="314237"/>
    <lineage>
        <taxon>Bacteria</taxon>
        <taxon>Pseudomonadati</taxon>
        <taxon>Pseudomonadota</taxon>
        <taxon>Alphaproteobacteria</taxon>
        <taxon>Hyphomicrobiales</taxon>
        <taxon>Phyllobacteriaceae</taxon>
        <taxon>Phyllobacterium</taxon>
    </lineage>
</organism>
<evidence type="ECO:0000259" key="2">
    <source>
        <dbReference type="Pfam" id="PF18945"/>
    </source>
</evidence>
<feature type="domain" description="TssC1 N-terminal" evidence="1">
    <location>
        <begin position="71"/>
        <end position="370"/>
    </location>
</feature>
<keyword evidence="4" id="KW-1185">Reference proteome</keyword>
<dbReference type="Pfam" id="PF05943">
    <property type="entry name" value="VipB"/>
    <property type="match status" value="1"/>
</dbReference>
<reference evidence="3 4" key="1">
    <citation type="submission" date="2018-06" db="EMBL/GenBank/DDBJ databases">
        <title>Genomic Encyclopedia of Type Strains, Phase III (KMG-III): the genomes of soil and plant-associated and newly described type strains.</title>
        <authorList>
            <person name="Whitman W."/>
        </authorList>
    </citation>
    <scope>NUCLEOTIDE SEQUENCE [LARGE SCALE GENOMIC DNA]</scope>
    <source>
        <strain evidence="3 4">ORS 1419</strain>
    </source>
</reference>
<dbReference type="InterPro" id="IPR044032">
    <property type="entry name" value="TssC1_C"/>
</dbReference>
<dbReference type="Pfam" id="PF18945">
    <property type="entry name" value="VipB_2"/>
    <property type="match status" value="1"/>
</dbReference>
<evidence type="ECO:0000259" key="1">
    <source>
        <dbReference type="Pfam" id="PF05943"/>
    </source>
</evidence>
<name>A0A318SV50_9HYPH</name>
<dbReference type="PANTHER" id="PTHR35565">
    <property type="entry name" value="CYTOPLASMIC PROTEIN-RELATED"/>
    <property type="match status" value="1"/>
</dbReference>
<sequence length="505" mass="56950">MNTAILSNAEKQASLAEAPGGDSLLAQIMEETRLQPGEESYDIALKGVETFIADLLKSNRTEERINKSVVDRMIAELDRKIGKQVDAIIHHADFQEMESAWRSLKLLVDRTDFRENIKIDVLPVSKEDLLEDFQTAPEIVQSGLYKHVYSAGYGQFGGEPTGVMIANYSFGPSAPDVRLLQYVSAVGAMAHAPFISAAAPEMFGVSSYVDLPSIKELSAVYESPRFRKWNALRETEDARYLGLTGPRFLLRQPYDPLDNPTRSFVYEENVVEAHDNYLWGNTAFLMATRITESFAKFRWCPNIIGPQSGGAVYDLPVHVYEALGQLEAKIPTEVLITDRREFEMAEMGFIALTMRKGSDNAAFFSANSIQKPKRFPNTREGKMAETNYKLGTQLPYMFIINRLAHYIKVLQREQIGSWKEREDLERELNVWLKQYVADQENPPSDVRSRRPLRAAHVEVADVEGDPGWYQVSLKVRPHFKYMGANFELSLVGKLDKGTTGSDVAV</sequence>
<accession>A0A318SV50</accession>
<proteinExistence type="predicted"/>
<evidence type="ECO:0000313" key="3">
    <source>
        <dbReference type="EMBL" id="PYE85285.1"/>
    </source>
</evidence>
<dbReference type="InterPro" id="IPR044031">
    <property type="entry name" value="TssC1_N"/>
</dbReference>
<dbReference type="RefSeq" id="WP_110754508.1">
    <property type="nucleotide sequence ID" value="NZ_QJTF01000032.1"/>
</dbReference>
<dbReference type="NCBIfam" id="TIGR03355">
    <property type="entry name" value="VI_chp_2"/>
    <property type="match status" value="1"/>
</dbReference>
<dbReference type="InterPro" id="IPR010269">
    <property type="entry name" value="T6SS_TssC-like"/>
</dbReference>
<feature type="domain" description="TssC1 C-terminal" evidence="2">
    <location>
        <begin position="384"/>
        <end position="494"/>
    </location>
</feature>
<dbReference type="EMBL" id="QJTF01000032">
    <property type="protein sequence ID" value="PYE85285.1"/>
    <property type="molecule type" value="Genomic_DNA"/>
</dbReference>
<dbReference type="AlphaFoldDB" id="A0A318SV50"/>
<protein>
    <submittedName>
        <fullName evidence="3">Type VI secretion system protein ImpC</fullName>
    </submittedName>
</protein>